<proteinExistence type="predicted"/>
<comment type="caution">
    <text evidence="1">The sequence shown here is derived from an EMBL/GenBank/DDBJ whole genome shotgun (WGS) entry which is preliminary data.</text>
</comment>
<evidence type="ECO:0000313" key="1">
    <source>
        <dbReference type="EMBL" id="KAL2537884.1"/>
    </source>
</evidence>
<gene>
    <name evidence="1" type="ORF">Fot_19275</name>
</gene>
<dbReference type="AlphaFoldDB" id="A0ABD1VKJ8"/>
<reference evidence="2" key="1">
    <citation type="submission" date="2024-07" db="EMBL/GenBank/DDBJ databases">
        <title>Two chromosome-level genome assemblies of Korean endemic species Abeliophyllum distichum and Forsythia ovata (Oleaceae).</title>
        <authorList>
            <person name="Jang H."/>
        </authorList>
    </citation>
    <scope>NUCLEOTIDE SEQUENCE [LARGE SCALE GENOMIC DNA]</scope>
</reference>
<keyword evidence="2" id="KW-1185">Reference proteome</keyword>
<sequence length="127" mass="14496">MGETMSEAVMNESPIFVGIEIEIQKEEIVVDDDIDMIITERKSQSFPRLGVDNTRLGVNTKQHSIDAMQQGGIDTIPMGRLAPQLMYCVKYAYWRVRLTMSPKFRPCMYHTVFHLSAWVDLGRTGPD</sequence>
<evidence type="ECO:0000313" key="2">
    <source>
        <dbReference type="Proteomes" id="UP001604277"/>
    </source>
</evidence>
<dbReference type="EMBL" id="JBFOLJ010000005">
    <property type="protein sequence ID" value="KAL2537884.1"/>
    <property type="molecule type" value="Genomic_DNA"/>
</dbReference>
<dbReference type="Proteomes" id="UP001604277">
    <property type="component" value="Unassembled WGS sequence"/>
</dbReference>
<accession>A0ABD1VKJ8</accession>
<name>A0ABD1VKJ8_9LAMI</name>
<organism evidence="1 2">
    <name type="scientific">Forsythia ovata</name>
    <dbReference type="NCBI Taxonomy" id="205694"/>
    <lineage>
        <taxon>Eukaryota</taxon>
        <taxon>Viridiplantae</taxon>
        <taxon>Streptophyta</taxon>
        <taxon>Embryophyta</taxon>
        <taxon>Tracheophyta</taxon>
        <taxon>Spermatophyta</taxon>
        <taxon>Magnoliopsida</taxon>
        <taxon>eudicotyledons</taxon>
        <taxon>Gunneridae</taxon>
        <taxon>Pentapetalae</taxon>
        <taxon>asterids</taxon>
        <taxon>lamiids</taxon>
        <taxon>Lamiales</taxon>
        <taxon>Oleaceae</taxon>
        <taxon>Forsythieae</taxon>
        <taxon>Forsythia</taxon>
    </lineage>
</organism>
<protein>
    <submittedName>
        <fullName evidence="1">Uncharacterized protein</fullName>
    </submittedName>
</protein>